<dbReference type="RefSeq" id="WP_190417311.1">
    <property type="nucleotide sequence ID" value="NZ_JAMPKK010000071.1"/>
</dbReference>
<name>A0ABV0JVM4_9CYAN</name>
<evidence type="ECO:0000313" key="2">
    <source>
        <dbReference type="Proteomes" id="UP001442494"/>
    </source>
</evidence>
<accession>A0ABV0JVM4</accession>
<dbReference type="Proteomes" id="UP001442494">
    <property type="component" value="Unassembled WGS sequence"/>
</dbReference>
<dbReference type="EMBL" id="JAMPKK010000071">
    <property type="protein sequence ID" value="MEP0867462.1"/>
    <property type="molecule type" value="Genomic_DNA"/>
</dbReference>
<evidence type="ECO:0000313" key="1">
    <source>
        <dbReference type="EMBL" id="MEP0867462.1"/>
    </source>
</evidence>
<comment type="caution">
    <text evidence="1">The sequence shown here is derived from an EMBL/GenBank/DDBJ whole genome shotgun (WGS) entry which is preliminary data.</text>
</comment>
<reference evidence="1 2" key="1">
    <citation type="submission" date="2022-04" db="EMBL/GenBank/DDBJ databases">
        <title>Positive selection, recombination, and allopatry shape intraspecific diversity of widespread and dominant cyanobacteria.</title>
        <authorList>
            <person name="Wei J."/>
            <person name="Shu W."/>
            <person name="Hu C."/>
        </authorList>
    </citation>
    <scope>NUCLEOTIDE SEQUENCE [LARGE SCALE GENOMIC DNA]</scope>
    <source>
        <strain evidence="1 2">GB2-A5</strain>
    </source>
</reference>
<sequence>MTWISRYKLLSRQVHQPWKNWEGVVLASPILPEMLSRHRVLIKTLNDTVQRHPDFGKF</sequence>
<proteinExistence type="predicted"/>
<gene>
    <name evidence="1" type="ORF">NDI37_23715</name>
</gene>
<protein>
    <submittedName>
        <fullName evidence="1">Uncharacterized protein</fullName>
    </submittedName>
</protein>
<keyword evidence="2" id="KW-1185">Reference proteome</keyword>
<organism evidence="1 2">
    <name type="scientific">Funiculus sociatus GB2-A5</name>
    <dbReference type="NCBI Taxonomy" id="2933946"/>
    <lineage>
        <taxon>Bacteria</taxon>
        <taxon>Bacillati</taxon>
        <taxon>Cyanobacteriota</taxon>
        <taxon>Cyanophyceae</taxon>
        <taxon>Coleofasciculales</taxon>
        <taxon>Coleofasciculaceae</taxon>
        <taxon>Funiculus</taxon>
    </lineage>
</organism>